<evidence type="ECO:0000256" key="1">
    <source>
        <dbReference type="SAM" id="Phobius"/>
    </source>
</evidence>
<dbReference type="PATRIC" id="fig|1341683.3.peg.200"/>
<dbReference type="EMBL" id="AYEU01000002">
    <property type="protein sequence ID" value="ESK52812.1"/>
    <property type="molecule type" value="Genomic_DNA"/>
</dbReference>
<name>V2US59_9GAMM</name>
<evidence type="ECO:0000313" key="3">
    <source>
        <dbReference type="EMBL" id="ESK52812.1"/>
    </source>
</evidence>
<reference evidence="3 4" key="1">
    <citation type="submission" date="2013-10" db="EMBL/GenBank/DDBJ databases">
        <title>The Genome Sequence of Acinetobacter brisouii CIP 110357.</title>
        <authorList>
            <consortium name="The Broad Institute Genomics Platform"/>
            <consortium name="The Broad Institute Genome Sequencing Center for Infectious Disease"/>
            <person name="Cerqueira G."/>
            <person name="Feldgarden M."/>
            <person name="Courvalin P."/>
            <person name="Grillot-Courvalin C."/>
            <person name="Clermont D."/>
            <person name="Rocha E."/>
            <person name="Yoon E.-J."/>
            <person name="Nemec A."/>
            <person name="Young S.K."/>
            <person name="Zeng Q."/>
            <person name="Gargeya S."/>
            <person name="Fitzgerald M."/>
            <person name="Abouelleil A."/>
            <person name="Alvarado L."/>
            <person name="Berlin A.M."/>
            <person name="Chapman S.B."/>
            <person name="Gainer-Dewar J."/>
            <person name="Goldberg J."/>
            <person name="Gnerre S."/>
            <person name="Griggs A."/>
            <person name="Gujja S."/>
            <person name="Hansen M."/>
            <person name="Howarth C."/>
            <person name="Imamovic A."/>
            <person name="Ireland A."/>
            <person name="Larimer J."/>
            <person name="McCowan C."/>
            <person name="Murphy C."/>
            <person name="Pearson M."/>
            <person name="Poon T.W."/>
            <person name="Priest M."/>
            <person name="Roberts A."/>
            <person name="Saif S."/>
            <person name="Shea T."/>
            <person name="Sykes S."/>
            <person name="Wortman J."/>
            <person name="Nusbaum C."/>
            <person name="Birren B."/>
        </authorList>
    </citation>
    <scope>NUCLEOTIDE SEQUENCE [LARGE SCALE GENOMIC DNA]</scope>
    <source>
        <strain evidence="3 4">CIP 110357</strain>
    </source>
</reference>
<feature type="transmembrane region" description="Helical" evidence="1">
    <location>
        <begin position="12"/>
        <end position="30"/>
    </location>
</feature>
<keyword evidence="1" id="KW-0472">Membrane</keyword>
<dbReference type="RefSeq" id="WP_004899140.1">
    <property type="nucleotide sequence ID" value="NZ_BBTI01000003.1"/>
</dbReference>
<keyword evidence="1" id="KW-1133">Transmembrane helix</keyword>
<keyword evidence="4" id="KW-1185">Reference proteome</keyword>
<dbReference type="HOGENOM" id="CLU_089204_1_0_6"/>
<dbReference type="STRING" id="396323.VH98_00810"/>
<keyword evidence="1" id="KW-0812">Transmembrane</keyword>
<dbReference type="AlphaFoldDB" id="V2US59"/>
<comment type="caution">
    <text evidence="3">The sequence shown here is derived from an EMBL/GenBank/DDBJ whole genome shotgun (WGS) entry which is preliminary data.</text>
</comment>
<evidence type="ECO:0000313" key="4">
    <source>
        <dbReference type="Proteomes" id="UP000018418"/>
    </source>
</evidence>
<feature type="domain" description="Type 4 fimbrial biogenesis protein PilX N-terminal" evidence="2">
    <location>
        <begin position="8"/>
        <end position="51"/>
    </location>
</feature>
<dbReference type="InterPro" id="IPR025746">
    <property type="entry name" value="PilX_N_dom"/>
</dbReference>
<accession>V2US59</accession>
<protein>
    <recommendedName>
        <fullName evidence="2">Type 4 fimbrial biogenesis protein PilX N-terminal domain-containing protein</fullName>
    </recommendedName>
</protein>
<evidence type="ECO:0000259" key="2">
    <source>
        <dbReference type="Pfam" id="PF14341"/>
    </source>
</evidence>
<gene>
    <name evidence="3" type="ORF">P255_00204</name>
</gene>
<dbReference type="Proteomes" id="UP000018418">
    <property type="component" value="Unassembled WGS sequence"/>
</dbReference>
<proteinExistence type="predicted"/>
<sequence>MMNQRSQQGATLIVVLIILLFMTIIGTLAIRQSLVSLNIATNGQAQQLMFENSDAALFKIEDPTQVENQLATNGMFAYFDSDDHKTDELVFCYKGANSTFFNLQNASVISSDGTTTKNGVAGYCQSTWFSTGRSAILTQVYLTQVASNSKPLANFTLGTSAGQSTNVSNTTKSISVTVISVLPSFSSASSSDIEDCFKKNKDEVGTCFGDLNIPYNVQRADYTVGAIPTLKTS</sequence>
<dbReference type="Pfam" id="PF14341">
    <property type="entry name" value="PilX_N"/>
    <property type="match status" value="1"/>
</dbReference>
<organism evidence="3 4">
    <name type="scientific">Acinetobacter brisouii CIP 110357</name>
    <dbReference type="NCBI Taxonomy" id="1341683"/>
    <lineage>
        <taxon>Bacteria</taxon>
        <taxon>Pseudomonadati</taxon>
        <taxon>Pseudomonadota</taxon>
        <taxon>Gammaproteobacteria</taxon>
        <taxon>Moraxellales</taxon>
        <taxon>Moraxellaceae</taxon>
        <taxon>Acinetobacter</taxon>
    </lineage>
</organism>